<feature type="non-terminal residue" evidence="6">
    <location>
        <position position="1"/>
    </location>
</feature>
<sequence length="191" mass="21058">QRGAGLSGGEKQRLSIARTLLYDPNILILDEATSNIDAESEKLIQDALERLTAGRTTVAIAHRLSTLRNADRILVFDHGDLIEEGSHAELIDADGRYARMVKIQMQVSKAPNVDRLLDVTETKSLIDESKGKSDGDSKHTGIRWLNSANLKFSSDARGVVLMVVDDDEIHEGLFCIRVFPAQSPEQYISVS</sequence>
<reference evidence="6" key="1">
    <citation type="journal article" date="2014" name="Front. Microbiol.">
        <title>High frequency of phylogenetically diverse reductive dehalogenase-homologous genes in deep subseafloor sedimentary metagenomes.</title>
        <authorList>
            <person name="Kawai M."/>
            <person name="Futagami T."/>
            <person name="Toyoda A."/>
            <person name="Takaki Y."/>
            <person name="Nishi S."/>
            <person name="Hori S."/>
            <person name="Arai W."/>
            <person name="Tsubouchi T."/>
            <person name="Morono Y."/>
            <person name="Uchiyama I."/>
            <person name="Ito T."/>
            <person name="Fujiyama A."/>
            <person name="Inagaki F."/>
            <person name="Takami H."/>
        </authorList>
    </citation>
    <scope>NUCLEOTIDE SEQUENCE</scope>
    <source>
        <strain evidence="6">Expedition CK06-06</strain>
    </source>
</reference>
<feature type="domain" description="ABC transporter" evidence="5">
    <location>
        <begin position="4"/>
        <end position="34"/>
    </location>
</feature>
<evidence type="ECO:0000256" key="2">
    <source>
        <dbReference type="ARBA" id="ARBA00022692"/>
    </source>
</evidence>
<organism evidence="6">
    <name type="scientific">marine sediment metagenome</name>
    <dbReference type="NCBI Taxonomy" id="412755"/>
    <lineage>
        <taxon>unclassified sequences</taxon>
        <taxon>metagenomes</taxon>
        <taxon>ecological metagenomes</taxon>
    </lineage>
</organism>
<keyword evidence="3" id="KW-1133">Transmembrane helix</keyword>
<dbReference type="InterPro" id="IPR036640">
    <property type="entry name" value="ABC1_TM_sf"/>
</dbReference>
<dbReference type="Gene3D" id="3.40.50.300">
    <property type="entry name" value="P-loop containing nucleotide triphosphate hydrolases"/>
    <property type="match status" value="1"/>
</dbReference>
<evidence type="ECO:0000259" key="5">
    <source>
        <dbReference type="Pfam" id="PF00005"/>
    </source>
</evidence>
<dbReference type="Gene3D" id="1.20.1560.10">
    <property type="entry name" value="ABC transporter type 1, transmembrane domain"/>
    <property type="match status" value="1"/>
</dbReference>
<comment type="subcellular location">
    <subcellularLocation>
        <location evidence="1">Membrane</location>
        <topology evidence="1">Multi-pass membrane protein</topology>
    </subcellularLocation>
</comment>
<comment type="caution">
    <text evidence="6">The sequence shown here is derived from an EMBL/GenBank/DDBJ whole genome shotgun (WGS) entry which is preliminary data.</text>
</comment>
<dbReference type="GO" id="GO:0016887">
    <property type="term" value="F:ATP hydrolysis activity"/>
    <property type="evidence" value="ECO:0007669"/>
    <property type="project" value="InterPro"/>
</dbReference>
<dbReference type="GO" id="GO:0005524">
    <property type="term" value="F:ATP binding"/>
    <property type="evidence" value="ECO:0007669"/>
    <property type="project" value="InterPro"/>
</dbReference>
<keyword evidence="2" id="KW-0812">Transmembrane</keyword>
<dbReference type="Pfam" id="PF00005">
    <property type="entry name" value="ABC_tran"/>
    <property type="match status" value="1"/>
</dbReference>
<evidence type="ECO:0000256" key="3">
    <source>
        <dbReference type="ARBA" id="ARBA00022989"/>
    </source>
</evidence>
<evidence type="ECO:0000313" key="6">
    <source>
        <dbReference type="EMBL" id="GAG84318.1"/>
    </source>
</evidence>
<feature type="non-terminal residue" evidence="6">
    <location>
        <position position="191"/>
    </location>
</feature>
<dbReference type="GO" id="GO:0090374">
    <property type="term" value="P:oligopeptide export from mitochondrion"/>
    <property type="evidence" value="ECO:0007669"/>
    <property type="project" value="TreeGrafter"/>
</dbReference>
<evidence type="ECO:0000256" key="1">
    <source>
        <dbReference type="ARBA" id="ARBA00004141"/>
    </source>
</evidence>
<protein>
    <recommendedName>
        <fullName evidence="5">ABC transporter domain-containing protein</fullName>
    </recommendedName>
</protein>
<dbReference type="InterPro" id="IPR003439">
    <property type="entry name" value="ABC_transporter-like_ATP-bd"/>
</dbReference>
<dbReference type="AlphaFoldDB" id="X1BJQ5"/>
<dbReference type="GO" id="GO:0005743">
    <property type="term" value="C:mitochondrial inner membrane"/>
    <property type="evidence" value="ECO:0007669"/>
    <property type="project" value="TreeGrafter"/>
</dbReference>
<gene>
    <name evidence="6" type="ORF">S01H4_28326</name>
</gene>
<dbReference type="GO" id="GO:0015421">
    <property type="term" value="F:ABC-type oligopeptide transporter activity"/>
    <property type="evidence" value="ECO:0007669"/>
    <property type="project" value="TreeGrafter"/>
</dbReference>
<name>X1BJQ5_9ZZZZ</name>
<dbReference type="PANTHER" id="PTHR43394">
    <property type="entry name" value="ATP-DEPENDENT PERMEASE MDL1, MITOCHONDRIAL"/>
    <property type="match status" value="1"/>
</dbReference>
<dbReference type="SUPFAM" id="SSF52540">
    <property type="entry name" value="P-loop containing nucleoside triphosphate hydrolases"/>
    <property type="match status" value="1"/>
</dbReference>
<keyword evidence="4" id="KW-0472">Membrane</keyword>
<dbReference type="EMBL" id="BART01014057">
    <property type="protein sequence ID" value="GAG84318.1"/>
    <property type="molecule type" value="Genomic_DNA"/>
</dbReference>
<dbReference type="InterPro" id="IPR039421">
    <property type="entry name" value="Type_1_exporter"/>
</dbReference>
<proteinExistence type="predicted"/>
<dbReference type="PANTHER" id="PTHR43394:SF1">
    <property type="entry name" value="ATP-BINDING CASSETTE SUB-FAMILY B MEMBER 10, MITOCHONDRIAL"/>
    <property type="match status" value="1"/>
</dbReference>
<evidence type="ECO:0000256" key="4">
    <source>
        <dbReference type="ARBA" id="ARBA00023136"/>
    </source>
</evidence>
<accession>X1BJQ5</accession>
<dbReference type="InterPro" id="IPR027417">
    <property type="entry name" value="P-loop_NTPase"/>
</dbReference>